<evidence type="ECO:0000256" key="8">
    <source>
        <dbReference type="ARBA" id="ARBA00023136"/>
    </source>
</evidence>
<dbReference type="InterPro" id="IPR001841">
    <property type="entry name" value="Znf_RING"/>
</dbReference>
<dbReference type="GO" id="GO:0008270">
    <property type="term" value="F:zinc ion binding"/>
    <property type="evidence" value="ECO:0007669"/>
    <property type="project" value="UniProtKB-KW"/>
</dbReference>
<evidence type="ECO:0000256" key="2">
    <source>
        <dbReference type="ARBA" id="ARBA00022692"/>
    </source>
</evidence>
<keyword evidence="5" id="KW-0833">Ubl conjugation pathway</keyword>
<dbReference type="OrthoDB" id="9049620at2759"/>
<dbReference type="InterPro" id="IPR013083">
    <property type="entry name" value="Znf_RING/FYVE/PHD"/>
</dbReference>
<dbReference type="SUPFAM" id="SSF57850">
    <property type="entry name" value="RING/U-box"/>
    <property type="match status" value="1"/>
</dbReference>
<evidence type="ECO:0000256" key="3">
    <source>
        <dbReference type="ARBA" id="ARBA00022723"/>
    </source>
</evidence>
<keyword evidence="8" id="KW-0472">Membrane</keyword>
<comment type="caution">
    <text evidence="12">The sequence shown here is derived from an EMBL/GenBank/DDBJ whole genome shotgun (WGS) entry which is preliminary data.</text>
</comment>
<evidence type="ECO:0000313" key="12">
    <source>
        <dbReference type="EMBL" id="GER31955.1"/>
    </source>
</evidence>
<evidence type="ECO:0000256" key="9">
    <source>
        <dbReference type="PROSITE-ProRule" id="PRU00175"/>
    </source>
</evidence>
<proteinExistence type="predicted"/>
<dbReference type="InterPro" id="IPR044235">
    <property type="entry name" value="RNFT1/2"/>
</dbReference>
<feature type="region of interest" description="Disordered" evidence="10">
    <location>
        <begin position="1"/>
        <end position="27"/>
    </location>
</feature>
<accession>A0A5A7PGD7</accession>
<dbReference type="AlphaFoldDB" id="A0A5A7PGD7"/>
<dbReference type="PANTHER" id="PTHR15860">
    <property type="entry name" value="UNCHARACTERIZED RING FINGER-CONTAINING PROTEIN"/>
    <property type="match status" value="1"/>
</dbReference>
<evidence type="ECO:0000259" key="11">
    <source>
        <dbReference type="PROSITE" id="PS50089"/>
    </source>
</evidence>
<keyword evidence="4 9" id="KW-0863">Zinc-finger</keyword>
<keyword evidence="3" id="KW-0479">Metal-binding</keyword>
<dbReference type="PROSITE" id="PS00518">
    <property type="entry name" value="ZF_RING_1"/>
    <property type="match status" value="1"/>
</dbReference>
<dbReference type="GO" id="GO:1904294">
    <property type="term" value="P:positive regulation of ERAD pathway"/>
    <property type="evidence" value="ECO:0007669"/>
    <property type="project" value="InterPro"/>
</dbReference>
<comment type="subcellular location">
    <subcellularLocation>
        <location evidence="1">Membrane</location>
        <topology evidence="1">Multi-pass membrane protein</topology>
    </subcellularLocation>
</comment>
<evidence type="ECO:0000256" key="1">
    <source>
        <dbReference type="ARBA" id="ARBA00004141"/>
    </source>
</evidence>
<keyword evidence="13" id="KW-1185">Reference proteome</keyword>
<gene>
    <name evidence="12" type="ORF">STAS_07997</name>
</gene>
<dbReference type="EMBL" id="BKCP01004517">
    <property type="protein sequence ID" value="GER31955.1"/>
    <property type="molecule type" value="Genomic_DNA"/>
</dbReference>
<feature type="domain" description="RING-type" evidence="11">
    <location>
        <begin position="343"/>
        <end position="384"/>
    </location>
</feature>
<feature type="compositionally biased region" description="Low complexity" evidence="10">
    <location>
        <begin position="125"/>
        <end position="138"/>
    </location>
</feature>
<dbReference type="Pfam" id="PF13920">
    <property type="entry name" value="zf-C3HC4_3"/>
    <property type="match status" value="1"/>
</dbReference>
<feature type="region of interest" description="Disordered" evidence="10">
    <location>
        <begin position="109"/>
        <end position="141"/>
    </location>
</feature>
<dbReference type="SMART" id="SM00184">
    <property type="entry name" value="RING"/>
    <property type="match status" value="1"/>
</dbReference>
<protein>
    <submittedName>
        <fullName evidence="12">RING/U-box superfamily protein</fullName>
    </submittedName>
</protein>
<evidence type="ECO:0000256" key="4">
    <source>
        <dbReference type="ARBA" id="ARBA00022771"/>
    </source>
</evidence>
<evidence type="ECO:0000256" key="5">
    <source>
        <dbReference type="ARBA" id="ARBA00022786"/>
    </source>
</evidence>
<keyword evidence="7" id="KW-1133">Transmembrane helix</keyword>
<dbReference type="PROSITE" id="PS50089">
    <property type="entry name" value="ZF_RING_2"/>
    <property type="match status" value="1"/>
</dbReference>
<keyword evidence="2" id="KW-0812">Transmembrane</keyword>
<dbReference type="Gene3D" id="3.30.40.10">
    <property type="entry name" value="Zinc/RING finger domain, C3HC4 (zinc finger)"/>
    <property type="match status" value="1"/>
</dbReference>
<dbReference type="PANTHER" id="PTHR15860:SF0">
    <property type="entry name" value="LP20373P"/>
    <property type="match status" value="1"/>
</dbReference>
<dbReference type="GO" id="GO:0016020">
    <property type="term" value="C:membrane"/>
    <property type="evidence" value="ECO:0007669"/>
    <property type="project" value="UniProtKB-SubCell"/>
</dbReference>
<evidence type="ECO:0000256" key="10">
    <source>
        <dbReference type="SAM" id="MobiDB-lite"/>
    </source>
</evidence>
<keyword evidence="6" id="KW-0862">Zinc</keyword>
<evidence type="ECO:0000313" key="13">
    <source>
        <dbReference type="Proteomes" id="UP000325081"/>
    </source>
</evidence>
<sequence>MQKKKQRARGSNEKKKSKRVRARESNEKKKCGRLLSLLLDFLALMDSDATAFESSSPLSPSTGVSSLRALLLPSLRFLQFPVTSLLEYTGILTARPVYPYSEARPLIPENLRSSEPVDGLDRSDNSSNGAGSSPSSGDVSIRITGDRNRVRVVSNGETGDLSGDESADLVNGNVSSVGGDIEGNTNRNESAYQSHDIQQAVRWIEQFLPFSFLLLLVFIRQHFRDTLVRQSALVLKLFLLIYYKNGRGPSFIRQGNILSLIEFTTLLYRDLLQTPVWYRFFLNEEYGSLFSSLTTGLYLTFKLTSTVRKVKSFVTVFKVLSRKEVQYGSYATLEQVNAAGDLCAIFQEKMRSPILLRCDHIFCEDCLSEQFERARSQRTCPLCRTWVRSAQLWPFGDGSTDLFFRLF</sequence>
<evidence type="ECO:0000256" key="6">
    <source>
        <dbReference type="ARBA" id="ARBA00022833"/>
    </source>
</evidence>
<dbReference type="Proteomes" id="UP000325081">
    <property type="component" value="Unassembled WGS sequence"/>
</dbReference>
<dbReference type="InterPro" id="IPR017907">
    <property type="entry name" value="Znf_RING_CS"/>
</dbReference>
<organism evidence="12 13">
    <name type="scientific">Striga asiatica</name>
    <name type="common">Asiatic witchweed</name>
    <name type="synonym">Buchnera asiatica</name>
    <dbReference type="NCBI Taxonomy" id="4170"/>
    <lineage>
        <taxon>Eukaryota</taxon>
        <taxon>Viridiplantae</taxon>
        <taxon>Streptophyta</taxon>
        <taxon>Embryophyta</taxon>
        <taxon>Tracheophyta</taxon>
        <taxon>Spermatophyta</taxon>
        <taxon>Magnoliopsida</taxon>
        <taxon>eudicotyledons</taxon>
        <taxon>Gunneridae</taxon>
        <taxon>Pentapetalae</taxon>
        <taxon>asterids</taxon>
        <taxon>lamiids</taxon>
        <taxon>Lamiales</taxon>
        <taxon>Orobanchaceae</taxon>
        <taxon>Buchnereae</taxon>
        <taxon>Striga</taxon>
    </lineage>
</organism>
<dbReference type="GO" id="GO:0061630">
    <property type="term" value="F:ubiquitin protein ligase activity"/>
    <property type="evidence" value="ECO:0007669"/>
    <property type="project" value="InterPro"/>
</dbReference>
<name>A0A5A7PGD7_STRAF</name>
<evidence type="ECO:0000256" key="7">
    <source>
        <dbReference type="ARBA" id="ARBA00022989"/>
    </source>
</evidence>
<reference evidence="13" key="1">
    <citation type="journal article" date="2019" name="Curr. Biol.">
        <title>Genome Sequence of Striga asiatica Provides Insight into the Evolution of Plant Parasitism.</title>
        <authorList>
            <person name="Yoshida S."/>
            <person name="Kim S."/>
            <person name="Wafula E.K."/>
            <person name="Tanskanen J."/>
            <person name="Kim Y.M."/>
            <person name="Honaas L."/>
            <person name="Yang Z."/>
            <person name="Spallek T."/>
            <person name="Conn C.E."/>
            <person name="Ichihashi Y."/>
            <person name="Cheong K."/>
            <person name="Cui S."/>
            <person name="Der J.P."/>
            <person name="Gundlach H."/>
            <person name="Jiao Y."/>
            <person name="Hori C."/>
            <person name="Ishida J.K."/>
            <person name="Kasahara H."/>
            <person name="Kiba T."/>
            <person name="Kim M.S."/>
            <person name="Koo N."/>
            <person name="Laohavisit A."/>
            <person name="Lee Y.H."/>
            <person name="Lumba S."/>
            <person name="McCourt P."/>
            <person name="Mortimer J.C."/>
            <person name="Mutuku J.M."/>
            <person name="Nomura T."/>
            <person name="Sasaki-Sekimoto Y."/>
            <person name="Seto Y."/>
            <person name="Wang Y."/>
            <person name="Wakatake T."/>
            <person name="Sakakibara H."/>
            <person name="Demura T."/>
            <person name="Yamaguchi S."/>
            <person name="Yoneyama K."/>
            <person name="Manabe R.I."/>
            <person name="Nelson D.C."/>
            <person name="Schulman A.H."/>
            <person name="Timko M.P."/>
            <person name="dePamphilis C.W."/>
            <person name="Choi D."/>
            <person name="Shirasu K."/>
        </authorList>
    </citation>
    <scope>NUCLEOTIDE SEQUENCE [LARGE SCALE GENOMIC DNA]</scope>
    <source>
        <strain evidence="13">cv. UVA1</strain>
    </source>
</reference>